<evidence type="ECO:0000256" key="6">
    <source>
        <dbReference type="ARBA" id="ARBA00023004"/>
    </source>
</evidence>
<proteinExistence type="predicted"/>
<keyword evidence="3" id="KW-0479">Metal-binding</keyword>
<dbReference type="InterPro" id="IPR017900">
    <property type="entry name" value="4Fe4S_Fe_S_CS"/>
</dbReference>
<keyword evidence="7" id="KW-0411">Iron-sulfur</keyword>
<evidence type="ECO:0000256" key="2">
    <source>
        <dbReference type="ARBA" id="ARBA00022485"/>
    </source>
</evidence>
<evidence type="ECO:0000256" key="1">
    <source>
        <dbReference type="ARBA" id="ARBA00022448"/>
    </source>
</evidence>
<organism evidence="9">
    <name type="scientific">marine sediment metagenome</name>
    <dbReference type="NCBI Taxonomy" id="412755"/>
    <lineage>
        <taxon>unclassified sequences</taxon>
        <taxon>metagenomes</taxon>
        <taxon>ecological metagenomes</taxon>
    </lineage>
</organism>
<dbReference type="CDD" id="cd10563">
    <property type="entry name" value="CooF_like"/>
    <property type="match status" value="1"/>
</dbReference>
<accession>X1FX01</accession>
<evidence type="ECO:0000256" key="5">
    <source>
        <dbReference type="ARBA" id="ARBA00022982"/>
    </source>
</evidence>
<dbReference type="PANTHER" id="PTHR43177">
    <property type="entry name" value="PROTEIN NRFC"/>
    <property type="match status" value="1"/>
</dbReference>
<keyword evidence="4" id="KW-0677">Repeat</keyword>
<keyword evidence="2" id="KW-0004">4Fe-4S</keyword>
<keyword evidence="1" id="KW-0813">Transport</keyword>
<dbReference type="GO" id="GO:0046872">
    <property type="term" value="F:metal ion binding"/>
    <property type="evidence" value="ECO:0007669"/>
    <property type="project" value="UniProtKB-KW"/>
</dbReference>
<dbReference type="EMBL" id="BARU01005488">
    <property type="protein sequence ID" value="GAH37075.1"/>
    <property type="molecule type" value="Genomic_DNA"/>
</dbReference>
<dbReference type="SUPFAM" id="SSF54862">
    <property type="entry name" value="4Fe-4S ferredoxins"/>
    <property type="match status" value="1"/>
</dbReference>
<gene>
    <name evidence="9" type="ORF">S03H2_10691</name>
</gene>
<name>X1FX01_9ZZZZ</name>
<dbReference type="InterPro" id="IPR017896">
    <property type="entry name" value="4Fe4S_Fe-S-bd"/>
</dbReference>
<evidence type="ECO:0000256" key="3">
    <source>
        <dbReference type="ARBA" id="ARBA00022723"/>
    </source>
</evidence>
<keyword evidence="5" id="KW-0249">Electron transport</keyword>
<protein>
    <recommendedName>
        <fullName evidence="8">4Fe-4S ferredoxin-type domain-containing protein</fullName>
    </recommendedName>
</protein>
<evidence type="ECO:0000259" key="8">
    <source>
        <dbReference type="PROSITE" id="PS51379"/>
    </source>
</evidence>
<reference evidence="9" key="1">
    <citation type="journal article" date="2014" name="Front. Microbiol.">
        <title>High frequency of phylogenetically diverse reductive dehalogenase-homologous genes in deep subseafloor sedimentary metagenomes.</title>
        <authorList>
            <person name="Kawai M."/>
            <person name="Futagami T."/>
            <person name="Toyoda A."/>
            <person name="Takaki Y."/>
            <person name="Nishi S."/>
            <person name="Hori S."/>
            <person name="Arai W."/>
            <person name="Tsubouchi T."/>
            <person name="Morono Y."/>
            <person name="Uchiyama I."/>
            <person name="Ito T."/>
            <person name="Fujiyama A."/>
            <person name="Inagaki F."/>
            <person name="Takami H."/>
        </authorList>
    </citation>
    <scope>NUCLEOTIDE SEQUENCE</scope>
    <source>
        <strain evidence="9">Expedition CK06-06</strain>
    </source>
</reference>
<dbReference type="PROSITE" id="PS51379">
    <property type="entry name" value="4FE4S_FER_2"/>
    <property type="match status" value="2"/>
</dbReference>
<evidence type="ECO:0000256" key="7">
    <source>
        <dbReference type="ARBA" id="ARBA00023014"/>
    </source>
</evidence>
<dbReference type="InterPro" id="IPR050954">
    <property type="entry name" value="ET_IronSulfur_Cluster-Binding"/>
</dbReference>
<keyword evidence="6" id="KW-0408">Iron</keyword>
<evidence type="ECO:0000313" key="9">
    <source>
        <dbReference type="EMBL" id="GAH37075.1"/>
    </source>
</evidence>
<sequence length="142" mass="15461">MKKIYFDSRKCLGCHSCEFACALEHTRSKDAAKVVLEGDRALPRRRVRPVEGACLTIGCRHCEPAPCVEACMAGAMTKDTETAQVICETDKCVACWMCVMVCPFGAVRPGEIFTIKCDMCAEREAGPACVEACPTKALFEAT</sequence>
<dbReference type="PANTHER" id="PTHR43177:SF5">
    <property type="entry name" value="ANAEROBIC DIMETHYL SULFOXIDE REDUCTASE CHAIN B-RELATED"/>
    <property type="match status" value="1"/>
</dbReference>
<dbReference type="PROSITE" id="PS00198">
    <property type="entry name" value="4FE4S_FER_1"/>
    <property type="match status" value="1"/>
</dbReference>
<dbReference type="AlphaFoldDB" id="X1FX01"/>
<dbReference type="Pfam" id="PF13247">
    <property type="entry name" value="Fer4_11"/>
    <property type="match status" value="1"/>
</dbReference>
<comment type="caution">
    <text evidence="9">The sequence shown here is derived from an EMBL/GenBank/DDBJ whole genome shotgun (WGS) entry which is preliminary data.</text>
</comment>
<dbReference type="GO" id="GO:0051539">
    <property type="term" value="F:4 iron, 4 sulfur cluster binding"/>
    <property type="evidence" value="ECO:0007669"/>
    <property type="project" value="UniProtKB-KW"/>
</dbReference>
<dbReference type="Gene3D" id="3.30.70.20">
    <property type="match status" value="2"/>
</dbReference>
<evidence type="ECO:0000256" key="4">
    <source>
        <dbReference type="ARBA" id="ARBA00022737"/>
    </source>
</evidence>
<feature type="domain" description="4Fe-4S ferredoxin-type" evidence="8">
    <location>
        <begin position="2"/>
        <end position="31"/>
    </location>
</feature>
<feature type="non-terminal residue" evidence="9">
    <location>
        <position position="142"/>
    </location>
</feature>
<feature type="domain" description="4Fe-4S ferredoxin-type" evidence="8">
    <location>
        <begin position="83"/>
        <end position="112"/>
    </location>
</feature>